<dbReference type="InterPro" id="IPR029481">
    <property type="entry name" value="ABC_trans_N"/>
</dbReference>
<evidence type="ECO:0000313" key="2">
    <source>
        <dbReference type="EMBL" id="CAG8417535.1"/>
    </source>
</evidence>
<protein>
    <recommendedName>
        <fullName evidence="1">Pleiotropic ABC efflux transporter N-terminal domain-containing protein</fullName>
    </recommendedName>
</protein>
<evidence type="ECO:0000313" key="3">
    <source>
        <dbReference type="Proteomes" id="UP001152592"/>
    </source>
</evidence>
<dbReference type="EMBL" id="CAJVPD010000275">
    <property type="protein sequence ID" value="CAG8417535.1"/>
    <property type="molecule type" value="Genomic_DNA"/>
</dbReference>
<dbReference type="InterPro" id="IPR027417">
    <property type="entry name" value="P-loop_NTPase"/>
</dbReference>
<dbReference type="AlphaFoldDB" id="A0A9W4JSM9"/>
<organism evidence="2 3">
    <name type="scientific">Penicillium salamii</name>
    <dbReference type="NCBI Taxonomy" id="1612424"/>
    <lineage>
        <taxon>Eukaryota</taxon>
        <taxon>Fungi</taxon>
        <taxon>Dikarya</taxon>
        <taxon>Ascomycota</taxon>
        <taxon>Pezizomycotina</taxon>
        <taxon>Eurotiomycetes</taxon>
        <taxon>Eurotiomycetidae</taxon>
        <taxon>Eurotiales</taxon>
        <taxon>Aspergillaceae</taxon>
        <taxon>Penicillium</taxon>
    </lineage>
</organism>
<dbReference type="Gene3D" id="3.40.50.300">
    <property type="entry name" value="P-loop containing nucleotide triphosphate hydrolases"/>
    <property type="match status" value="1"/>
</dbReference>
<dbReference type="Proteomes" id="UP001152592">
    <property type="component" value="Unassembled WGS sequence"/>
</dbReference>
<dbReference type="SUPFAM" id="SSF52540">
    <property type="entry name" value="P-loop containing nucleoside triphosphate hydrolases"/>
    <property type="match status" value="1"/>
</dbReference>
<feature type="domain" description="Pleiotropic ABC efflux transporter N-terminal" evidence="1">
    <location>
        <begin position="40"/>
        <end position="122"/>
    </location>
</feature>
<proteinExistence type="predicted"/>
<sequence length="193" mass="21034">MPETGLPRGFQESVENMAPVHNEKEELTDMAEKQDQVAKLARSFSHQSTQQKPLSLCNEEQPSFLDPSSPDFDAKEWAKSFYNLRHNTEGSTSRRIAGFAAQKMDVGGYGAGVDYQMNVGNAGLKLTSQAANFVRKRAMKAQRVNILQDVEALVLPGEQLCVLGPPGSGCSTFLKTVAGLTYGLDVADTSYLN</sequence>
<reference evidence="2" key="1">
    <citation type="submission" date="2021-07" db="EMBL/GenBank/DDBJ databases">
        <authorList>
            <person name="Branca A.L. A."/>
        </authorList>
    </citation>
    <scope>NUCLEOTIDE SEQUENCE</scope>
</reference>
<comment type="caution">
    <text evidence="2">The sequence shown here is derived from an EMBL/GenBank/DDBJ whole genome shotgun (WGS) entry which is preliminary data.</text>
</comment>
<evidence type="ECO:0000259" key="1">
    <source>
        <dbReference type="Pfam" id="PF14510"/>
    </source>
</evidence>
<name>A0A9W4JSM9_9EURO</name>
<accession>A0A9W4JSM9</accession>
<dbReference type="OrthoDB" id="1879366at2759"/>
<dbReference type="Pfam" id="PF14510">
    <property type="entry name" value="ABC_trans_N"/>
    <property type="match status" value="1"/>
</dbReference>
<gene>
    <name evidence="2" type="ORF">PSALAMII_LOCUS9376</name>
</gene>